<dbReference type="Gene3D" id="3.40.190.150">
    <property type="entry name" value="Bordetella uptake gene, domain 1"/>
    <property type="match status" value="1"/>
</dbReference>
<reference evidence="4" key="1">
    <citation type="submission" date="2016-10" db="EMBL/GenBank/DDBJ databases">
        <authorList>
            <person name="Varghese N."/>
            <person name="Submissions S."/>
        </authorList>
    </citation>
    <scope>NUCLEOTIDE SEQUENCE [LARGE SCALE GENOMIC DNA]</scope>
    <source>
        <strain evidence="4">GAS369</strain>
    </source>
</reference>
<dbReference type="Gene3D" id="3.40.190.10">
    <property type="entry name" value="Periplasmic binding protein-like II"/>
    <property type="match status" value="1"/>
</dbReference>
<dbReference type="SUPFAM" id="SSF53850">
    <property type="entry name" value="Periplasmic binding protein-like II"/>
    <property type="match status" value="1"/>
</dbReference>
<evidence type="ECO:0000256" key="1">
    <source>
        <dbReference type="ARBA" id="ARBA00006987"/>
    </source>
</evidence>
<dbReference type="PANTHER" id="PTHR42928:SF5">
    <property type="entry name" value="BLR1237 PROTEIN"/>
    <property type="match status" value="1"/>
</dbReference>
<dbReference type="PANTHER" id="PTHR42928">
    <property type="entry name" value="TRICARBOXYLATE-BINDING PROTEIN"/>
    <property type="match status" value="1"/>
</dbReference>
<feature type="chain" id="PRO_5009270132" evidence="2">
    <location>
        <begin position="27"/>
        <end position="331"/>
    </location>
</feature>
<comment type="similarity">
    <text evidence="1">Belongs to the UPF0065 (bug) family.</text>
</comment>
<evidence type="ECO:0000256" key="2">
    <source>
        <dbReference type="SAM" id="SignalP"/>
    </source>
</evidence>
<accession>A0A1H2BMD3</accession>
<dbReference type="EMBL" id="LT629750">
    <property type="protein sequence ID" value="SDT59284.1"/>
    <property type="molecule type" value="Genomic_DNA"/>
</dbReference>
<name>A0A1H2BMD3_9BRAD</name>
<organism evidence="3 4">
    <name type="scientific">Bradyrhizobium canariense</name>
    <dbReference type="NCBI Taxonomy" id="255045"/>
    <lineage>
        <taxon>Bacteria</taxon>
        <taxon>Pseudomonadati</taxon>
        <taxon>Pseudomonadota</taxon>
        <taxon>Alphaproteobacteria</taxon>
        <taxon>Hyphomicrobiales</taxon>
        <taxon>Nitrobacteraceae</taxon>
        <taxon>Bradyrhizobium</taxon>
    </lineage>
</organism>
<dbReference type="AlphaFoldDB" id="A0A1H2BMD3"/>
<gene>
    <name evidence="3" type="ORF">SAMN05444158_7330</name>
</gene>
<dbReference type="RefSeq" id="WP_244548916.1">
    <property type="nucleotide sequence ID" value="NZ_LT629750.1"/>
</dbReference>
<sequence length="331" mass="35108">MTVYRRLAVLGLGIVFAQCWMDRASAADAPQGYPDHTIRIIVPFPAGGTADTLPRIVGQYLSKRWGQPVVVENKSGAGGNIGAAYVATSPADGYTLLASPPGPLAINDSLYKPDSLGFKPPDLEPVTVLGAVPNVLDVRPGFPAKTAQELIAYAKANPGKVSFASQGNGSTSHLTGILFQKLTGTQMVHIPYRGTAPALQDIMASNVDLFFDNLGSSLSLQQSDKLRILATGGKKRDPSLPDVPTLEEAGVASFESSTWFAVVAPPQTSPAIVQYLNQQINEVLALPEVKEQFAKIAVEPVGGSIAETIKFLAAERDKWRSVVKSANISVE</sequence>
<dbReference type="InterPro" id="IPR005064">
    <property type="entry name" value="BUG"/>
</dbReference>
<dbReference type="Pfam" id="PF03401">
    <property type="entry name" value="TctC"/>
    <property type="match status" value="1"/>
</dbReference>
<evidence type="ECO:0000313" key="4">
    <source>
        <dbReference type="Proteomes" id="UP000243904"/>
    </source>
</evidence>
<dbReference type="Proteomes" id="UP000243904">
    <property type="component" value="Chromosome I"/>
</dbReference>
<keyword evidence="2" id="KW-0732">Signal</keyword>
<dbReference type="InterPro" id="IPR042100">
    <property type="entry name" value="Bug_dom1"/>
</dbReference>
<keyword evidence="3" id="KW-0675">Receptor</keyword>
<dbReference type="CDD" id="cd07012">
    <property type="entry name" value="PBP2_Bug_TTT"/>
    <property type="match status" value="1"/>
</dbReference>
<keyword evidence="4" id="KW-1185">Reference proteome</keyword>
<protein>
    <submittedName>
        <fullName evidence="3">Tripartite-type tricarboxylate transporter, receptor component TctC</fullName>
    </submittedName>
</protein>
<dbReference type="PIRSF" id="PIRSF017082">
    <property type="entry name" value="YflP"/>
    <property type="match status" value="1"/>
</dbReference>
<evidence type="ECO:0000313" key="3">
    <source>
        <dbReference type="EMBL" id="SDT59284.1"/>
    </source>
</evidence>
<feature type="signal peptide" evidence="2">
    <location>
        <begin position="1"/>
        <end position="26"/>
    </location>
</feature>
<proteinExistence type="inferred from homology"/>